<dbReference type="Pfam" id="PF07679">
    <property type="entry name" value="I-set"/>
    <property type="match status" value="3"/>
</dbReference>
<protein>
    <recommendedName>
        <fullName evidence="6">Ig-like domain-containing protein</fullName>
    </recommendedName>
</protein>
<accession>A0AA88YBQ3</accession>
<evidence type="ECO:0000256" key="2">
    <source>
        <dbReference type="ARBA" id="ARBA00022490"/>
    </source>
</evidence>
<feature type="region of interest" description="Disordered" evidence="5">
    <location>
        <begin position="63"/>
        <end position="99"/>
    </location>
</feature>
<keyword evidence="4" id="KW-0393">Immunoglobulin domain</keyword>
<reference evidence="7" key="1">
    <citation type="submission" date="2019-08" db="EMBL/GenBank/DDBJ databases">
        <title>The improved chromosome-level genome for the pearl oyster Pinctada fucata martensii using PacBio sequencing and Hi-C.</title>
        <authorList>
            <person name="Zheng Z."/>
        </authorList>
    </citation>
    <scope>NUCLEOTIDE SEQUENCE</scope>
    <source>
        <strain evidence="7">ZZ-2019</strain>
        <tissue evidence="7">Adductor muscle</tissue>
    </source>
</reference>
<feature type="domain" description="Ig-like" evidence="6">
    <location>
        <begin position="345"/>
        <end position="422"/>
    </location>
</feature>
<keyword evidence="3" id="KW-1015">Disulfide bond</keyword>
<keyword evidence="8" id="KW-1185">Reference proteome</keyword>
<dbReference type="Gene3D" id="2.60.40.10">
    <property type="entry name" value="Immunoglobulins"/>
    <property type="match status" value="5"/>
</dbReference>
<gene>
    <name evidence="7" type="ORF">FSP39_007340</name>
</gene>
<evidence type="ECO:0000313" key="8">
    <source>
        <dbReference type="Proteomes" id="UP001186944"/>
    </source>
</evidence>
<comment type="subcellular location">
    <subcellularLocation>
        <location evidence="1">Cytoplasm</location>
    </subcellularLocation>
</comment>
<feature type="region of interest" description="Disordered" evidence="5">
    <location>
        <begin position="1"/>
        <end position="22"/>
    </location>
</feature>
<feature type="domain" description="Ig-like" evidence="6">
    <location>
        <begin position="436"/>
        <end position="526"/>
    </location>
</feature>
<dbReference type="InterPro" id="IPR003599">
    <property type="entry name" value="Ig_sub"/>
</dbReference>
<dbReference type="AlphaFoldDB" id="A0AA88YBQ3"/>
<dbReference type="PROSITE" id="PS50835">
    <property type="entry name" value="IG_LIKE"/>
    <property type="match status" value="3"/>
</dbReference>
<dbReference type="InterPro" id="IPR003598">
    <property type="entry name" value="Ig_sub2"/>
</dbReference>
<dbReference type="PANTHER" id="PTHR47633:SF15">
    <property type="entry name" value="IG-LIKE DOMAIN-CONTAINING PROTEIN"/>
    <property type="match status" value="1"/>
</dbReference>
<comment type="caution">
    <text evidence="7">The sequence shown here is derived from an EMBL/GenBank/DDBJ whole genome shotgun (WGS) entry which is preliminary data.</text>
</comment>
<feature type="domain" description="Ig-like" evidence="6">
    <location>
        <begin position="153"/>
        <end position="244"/>
    </location>
</feature>
<dbReference type="InterPro" id="IPR036179">
    <property type="entry name" value="Ig-like_dom_sf"/>
</dbReference>
<dbReference type="PANTHER" id="PTHR47633">
    <property type="entry name" value="IMMUNOGLOBULIN"/>
    <property type="match status" value="1"/>
</dbReference>
<keyword evidence="2" id="KW-0963">Cytoplasm</keyword>
<evidence type="ECO:0000256" key="3">
    <source>
        <dbReference type="ARBA" id="ARBA00023157"/>
    </source>
</evidence>
<dbReference type="SUPFAM" id="SSF48726">
    <property type="entry name" value="Immunoglobulin"/>
    <property type="match status" value="5"/>
</dbReference>
<name>A0AA88YBQ3_PINIB</name>
<dbReference type="EMBL" id="VSWD01000005">
    <property type="protein sequence ID" value="KAK3101918.1"/>
    <property type="molecule type" value="Genomic_DNA"/>
</dbReference>
<dbReference type="FunFam" id="2.60.40.10:FF:000425">
    <property type="entry name" value="Myosin light chain kinase"/>
    <property type="match status" value="2"/>
</dbReference>
<evidence type="ECO:0000259" key="6">
    <source>
        <dbReference type="PROSITE" id="PS50835"/>
    </source>
</evidence>
<dbReference type="SMART" id="SM00409">
    <property type="entry name" value="IG"/>
    <property type="match status" value="5"/>
</dbReference>
<evidence type="ECO:0000256" key="1">
    <source>
        <dbReference type="ARBA" id="ARBA00004496"/>
    </source>
</evidence>
<evidence type="ECO:0000256" key="5">
    <source>
        <dbReference type="SAM" id="MobiDB-lite"/>
    </source>
</evidence>
<proteinExistence type="predicted"/>
<dbReference type="FunFam" id="2.60.40.10:FF:000032">
    <property type="entry name" value="palladin isoform X1"/>
    <property type="match status" value="1"/>
</dbReference>
<feature type="compositionally biased region" description="Basic and acidic residues" evidence="5">
    <location>
        <begin position="63"/>
        <end position="86"/>
    </location>
</feature>
<dbReference type="GO" id="GO:0005737">
    <property type="term" value="C:cytoplasm"/>
    <property type="evidence" value="ECO:0007669"/>
    <property type="project" value="UniProtKB-SubCell"/>
</dbReference>
<dbReference type="InterPro" id="IPR013098">
    <property type="entry name" value="Ig_I-set"/>
</dbReference>
<sequence>MILGMESSEKADVLSGSSDSEEEIHVYHLRIHDTEPKDAGEWKIEVKDKYGTASTACNLAVVEPEKEQEKTDNQKTDSDSTTKEVTEGDNSTKVNGEKGDADDEEILVYKLRIHDADLKDAGQWKCEVTDKYGVASTSCNLMVFDSSQPREAPRFRTSLWNETAKEGDSFKLRCLVAGNPRPQIKWFKDDVDITKSSRHAIITTRDDGTTILEIVSLLASRDTGVYRCEAHSNIGYATTEAKLTVKKDDFGYMRDQYSTLEKINKRSDYYYEEIVEAEEISLNKKVRPLKKKHIDAYYENYRNERNSLKTLYAYERDAILKMGIKWDRDYAFYFKEHLKNKCVVEGGTVIMSCYVAGIPPFVTRWFKDGIALCRDEYEKYFIRSRSGYLSLEIPITDLDDSGDYEVEVRNEQGRIRSHCYLQVEPIYDQKIEYQQPTFLLKVRHCRVKVGQTATFEASVTGCPTPSIQWYKDGVIIQGDSRITMHHVREHHSYTLNIHDADFDDIGLYKCEAHSWAGRASTSAKLIVVETGADLISCEEDDEQNRKLTKIEIKYVTKIDEFRPKKQPC</sequence>
<evidence type="ECO:0000256" key="4">
    <source>
        <dbReference type="ARBA" id="ARBA00023319"/>
    </source>
</evidence>
<dbReference type="SMART" id="SM00408">
    <property type="entry name" value="IGc2"/>
    <property type="match status" value="3"/>
</dbReference>
<organism evidence="7 8">
    <name type="scientific">Pinctada imbricata</name>
    <name type="common">Atlantic pearl-oyster</name>
    <name type="synonym">Pinctada martensii</name>
    <dbReference type="NCBI Taxonomy" id="66713"/>
    <lineage>
        <taxon>Eukaryota</taxon>
        <taxon>Metazoa</taxon>
        <taxon>Spiralia</taxon>
        <taxon>Lophotrochozoa</taxon>
        <taxon>Mollusca</taxon>
        <taxon>Bivalvia</taxon>
        <taxon>Autobranchia</taxon>
        <taxon>Pteriomorphia</taxon>
        <taxon>Pterioida</taxon>
        <taxon>Pterioidea</taxon>
        <taxon>Pteriidae</taxon>
        <taxon>Pinctada</taxon>
    </lineage>
</organism>
<evidence type="ECO:0000313" key="7">
    <source>
        <dbReference type="EMBL" id="KAK3101918.1"/>
    </source>
</evidence>
<dbReference type="InterPro" id="IPR007110">
    <property type="entry name" value="Ig-like_dom"/>
</dbReference>
<dbReference type="Proteomes" id="UP001186944">
    <property type="component" value="Unassembled WGS sequence"/>
</dbReference>
<dbReference type="InterPro" id="IPR013783">
    <property type="entry name" value="Ig-like_fold"/>
</dbReference>